<dbReference type="GO" id="GO:0016874">
    <property type="term" value="F:ligase activity"/>
    <property type="evidence" value="ECO:0007669"/>
    <property type="project" value="UniProtKB-KW"/>
</dbReference>
<evidence type="ECO:0000256" key="1">
    <source>
        <dbReference type="SAM" id="MobiDB-lite"/>
    </source>
</evidence>
<comment type="caution">
    <text evidence="2">The sequence shown here is derived from an EMBL/GenBank/DDBJ whole genome shotgun (WGS) entry which is preliminary data.</text>
</comment>
<evidence type="ECO:0000313" key="3">
    <source>
        <dbReference type="Proteomes" id="UP000245207"/>
    </source>
</evidence>
<dbReference type="InterPro" id="IPR027417">
    <property type="entry name" value="P-loop_NTPase"/>
</dbReference>
<keyword evidence="3" id="KW-1185">Reference proteome</keyword>
<feature type="compositionally biased region" description="Polar residues" evidence="1">
    <location>
        <begin position="223"/>
        <end position="241"/>
    </location>
</feature>
<dbReference type="AlphaFoldDB" id="A0A2U1P353"/>
<gene>
    <name evidence="2" type="ORF">CTI12_AA197260</name>
</gene>
<dbReference type="Proteomes" id="UP000245207">
    <property type="component" value="Unassembled WGS sequence"/>
</dbReference>
<accession>A0A2U1P353</accession>
<keyword evidence="2" id="KW-0436">Ligase</keyword>
<feature type="region of interest" description="Disordered" evidence="1">
    <location>
        <begin position="129"/>
        <end position="152"/>
    </location>
</feature>
<sequence>MNAMSTTLQVVSPVPTDIDIARSVKPLHIAHIAKKLNLGHNHYDLYGKYKAKRVMEKVFLNSTSANKGEHHGEENIASILNNFKDSMDKLGGNVNAAVNEVCNASEVDTNVDSATGLGKSTPKVGIVVNGDGSVNGDGPSNQPPRESAGPIVSDWSVDDVDTNVDSATGLGKSTPKVGIVVNGDGSVNGDGPSNQPPRESAGPIVSDWSVDDGDINLSTLVDKNVSSGPKTSYSAPTTCGTSEGKGNVSGKEQSFASLLGANSTSRKVDFRKMVNEDRVPNHDTKLPKEAMEPVLGYLRFILIGH</sequence>
<reference evidence="2 3" key="1">
    <citation type="journal article" date="2018" name="Mol. Plant">
        <title>The genome of Artemisia annua provides insight into the evolution of Asteraceae family and artemisinin biosynthesis.</title>
        <authorList>
            <person name="Shen Q."/>
            <person name="Zhang L."/>
            <person name="Liao Z."/>
            <person name="Wang S."/>
            <person name="Yan T."/>
            <person name="Shi P."/>
            <person name="Liu M."/>
            <person name="Fu X."/>
            <person name="Pan Q."/>
            <person name="Wang Y."/>
            <person name="Lv Z."/>
            <person name="Lu X."/>
            <person name="Zhang F."/>
            <person name="Jiang W."/>
            <person name="Ma Y."/>
            <person name="Chen M."/>
            <person name="Hao X."/>
            <person name="Li L."/>
            <person name="Tang Y."/>
            <person name="Lv G."/>
            <person name="Zhou Y."/>
            <person name="Sun X."/>
            <person name="Brodelius P.E."/>
            <person name="Rose J.K.C."/>
            <person name="Tang K."/>
        </authorList>
    </citation>
    <scope>NUCLEOTIDE SEQUENCE [LARGE SCALE GENOMIC DNA]</scope>
    <source>
        <strain evidence="3">cv. Huhao1</strain>
        <tissue evidence="2">Leaf</tissue>
    </source>
</reference>
<dbReference type="EMBL" id="PKPP01001752">
    <property type="protein sequence ID" value="PWA80195.1"/>
    <property type="molecule type" value="Genomic_DNA"/>
</dbReference>
<name>A0A2U1P353_ARTAN</name>
<feature type="region of interest" description="Disordered" evidence="1">
    <location>
        <begin position="166"/>
        <end position="205"/>
    </location>
</feature>
<organism evidence="2 3">
    <name type="scientific">Artemisia annua</name>
    <name type="common">Sweet wormwood</name>
    <dbReference type="NCBI Taxonomy" id="35608"/>
    <lineage>
        <taxon>Eukaryota</taxon>
        <taxon>Viridiplantae</taxon>
        <taxon>Streptophyta</taxon>
        <taxon>Embryophyta</taxon>
        <taxon>Tracheophyta</taxon>
        <taxon>Spermatophyta</taxon>
        <taxon>Magnoliopsida</taxon>
        <taxon>eudicotyledons</taxon>
        <taxon>Gunneridae</taxon>
        <taxon>Pentapetalae</taxon>
        <taxon>asterids</taxon>
        <taxon>campanulids</taxon>
        <taxon>Asterales</taxon>
        <taxon>Asteraceae</taxon>
        <taxon>Asteroideae</taxon>
        <taxon>Anthemideae</taxon>
        <taxon>Artemisiinae</taxon>
        <taxon>Artemisia</taxon>
    </lineage>
</organism>
<protein>
    <submittedName>
        <fullName evidence="2">Formate--tetrahydrofolate ligase</fullName>
    </submittedName>
</protein>
<feature type="compositionally biased region" description="Low complexity" evidence="1">
    <location>
        <begin position="129"/>
        <end position="138"/>
    </location>
</feature>
<feature type="region of interest" description="Disordered" evidence="1">
    <location>
        <begin position="223"/>
        <end position="250"/>
    </location>
</feature>
<proteinExistence type="predicted"/>
<evidence type="ECO:0000313" key="2">
    <source>
        <dbReference type="EMBL" id="PWA80195.1"/>
    </source>
</evidence>
<dbReference type="Gene3D" id="3.40.50.300">
    <property type="entry name" value="P-loop containing nucleotide triphosphate hydrolases"/>
    <property type="match status" value="1"/>
</dbReference>
<feature type="compositionally biased region" description="Low complexity" evidence="1">
    <location>
        <begin position="177"/>
        <end position="191"/>
    </location>
</feature>